<dbReference type="GO" id="GO:0043856">
    <property type="term" value="F:anti-sigma factor antagonist activity"/>
    <property type="evidence" value="ECO:0007669"/>
    <property type="project" value="TreeGrafter"/>
</dbReference>
<dbReference type="InterPro" id="IPR036513">
    <property type="entry name" value="STAS_dom_sf"/>
</dbReference>
<feature type="domain" description="STAS" evidence="1">
    <location>
        <begin position="1"/>
        <end position="87"/>
    </location>
</feature>
<name>A0A0H2MHT7_9PROT</name>
<dbReference type="PROSITE" id="PS50801">
    <property type="entry name" value="STAS"/>
    <property type="match status" value="1"/>
</dbReference>
<evidence type="ECO:0000313" key="3">
    <source>
        <dbReference type="Proteomes" id="UP000035444"/>
    </source>
</evidence>
<gene>
    <name evidence="2" type="ORF">WH96_03985</name>
</gene>
<evidence type="ECO:0000259" key="1">
    <source>
        <dbReference type="PROSITE" id="PS50801"/>
    </source>
</evidence>
<dbReference type="EMBL" id="LAQL01000003">
    <property type="protein sequence ID" value="KLN61908.1"/>
    <property type="molecule type" value="Genomic_DNA"/>
</dbReference>
<organism evidence="2 3">
    <name type="scientific">Kiloniella spongiae</name>
    <dbReference type="NCBI Taxonomy" id="1489064"/>
    <lineage>
        <taxon>Bacteria</taxon>
        <taxon>Pseudomonadati</taxon>
        <taxon>Pseudomonadota</taxon>
        <taxon>Alphaproteobacteria</taxon>
        <taxon>Rhodospirillales</taxon>
        <taxon>Kiloniellaceae</taxon>
        <taxon>Kiloniella</taxon>
    </lineage>
</organism>
<dbReference type="InterPro" id="IPR058548">
    <property type="entry name" value="MlaB-like_STAS"/>
</dbReference>
<dbReference type="Proteomes" id="UP000035444">
    <property type="component" value="Unassembled WGS sequence"/>
</dbReference>
<protein>
    <recommendedName>
        <fullName evidence="1">STAS domain-containing protein</fullName>
    </recommendedName>
</protein>
<accession>A0A0H2MHT7</accession>
<dbReference type="Gene3D" id="3.30.750.24">
    <property type="entry name" value="STAS domain"/>
    <property type="match status" value="1"/>
</dbReference>
<dbReference type="AlphaFoldDB" id="A0A0H2MHT7"/>
<sequence length="87" mass="9410">MSFRGEFGFPDNPKAQEIIKEVKEGSSSSYSIDLSGLETIDSAGLGMLLLINDAAEDGGKSLELRSPTGQVQKMLEISRFSEIISIK</sequence>
<reference evidence="2 3" key="1">
    <citation type="submission" date="2015-03" db="EMBL/GenBank/DDBJ databases">
        <title>Genome Sequence of Kiloniella spongiae MEBiC09566, isolated from a marine sponge.</title>
        <authorList>
            <person name="Shao Z."/>
            <person name="Wang L."/>
            <person name="Li X."/>
        </authorList>
    </citation>
    <scope>NUCLEOTIDE SEQUENCE [LARGE SCALE GENOMIC DNA]</scope>
    <source>
        <strain evidence="2 3">MEBiC09566</strain>
    </source>
</reference>
<dbReference type="SUPFAM" id="SSF52091">
    <property type="entry name" value="SpoIIaa-like"/>
    <property type="match status" value="1"/>
</dbReference>
<comment type="caution">
    <text evidence="2">The sequence shown here is derived from an EMBL/GenBank/DDBJ whole genome shotgun (WGS) entry which is preliminary data.</text>
</comment>
<proteinExistence type="predicted"/>
<evidence type="ECO:0000313" key="2">
    <source>
        <dbReference type="EMBL" id="KLN61908.1"/>
    </source>
</evidence>
<dbReference type="STRING" id="1489064.WH96_03985"/>
<dbReference type="CDD" id="cd07043">
    <property type="entry name" value="STAS_anti-anti-sigma_factors"/>
    <property type="match status" value="1"/>
</dbReference>
<keyword evidence="3" id="KW-1185">Reference proteome</keyword>
<dbReference type="PANTHER" id="PTHR33495">
    <property type="entry name" value="ANTI-SIGMA FACTOR ANTAGONIST TM_1081-RELATED-RELATED"/>
    <property type="match status" value="1"/>
</dbReference>
<dbReference type="Pfam" id="PF13466">
    <property type="entry name" value="STAS_2"/>
    <property type="match status" value="1"/>
</dbReference>
<dbReference type="InterPro" id="IPR002645">
    <property type="entry name" value="STAS_dom"/>
</dbReference>